<name>A0A6N7Z6D5_9PSEU</name>
<organism evidence="1 2">
    <name type="scientific">Amycolatopsis pithecellobii</name>
    <dbReference type="NCBI Taxonomy" id="664692"/>
    <lineage>
        <taxon>Bacteria</taxon>
        <taxon>Bacillati</taxon>
        <taxon>Actinomycetota</taxon>
        <taxon>Actinomycetes</taxon>
        <taxon>Pseudonocardiales</taxon>
        <taxon>Pseudonocardiaceae</taxon>
        <taxon>Amycolatopsis</taxon>
    </lineage>
</organism>
<keyword evidence="2" id="KW-1185">Reference proteome</keyword>
<dbReference type="Proteomes" id="UP000440096">
    <property type="component" value="Unassembled WGS sequence"/>
</dbReference>
<dbReference type="RefSeq" id="WP_154760160.1">
    <property type="nucleotide sequence ID" value="NZ_WMBA01000059.1"/>
</dbReference>
<sequence length="127" mass="13946">MCSAERKPDGAVETRLMDLIDRGYRFIHPCDDDGNVVAVVGIRAHGSVIDVVRLNAEDDVVASRVPGDEENVLAPRKMLWRRRGAVGEVLNDLLALDDQYGADRARPRGGCWVTGRPGQSKWVAAVH</sequence>
<evidence type="ECO:0000313" key="1">
    <source>
        <dbReference type="EMBL" id="MTD58063.1"/>
    </source>
</evidence>
<gene>
    <name evidence="1" type="ORF">GKO32_29390</name>
</gene>
<proteinExistence type="predicted"/>
<dbReference type="AlphaFoldDB" id="A0A6N7Z6D5"/>
<dbReference type="OrthoDB" id="3690349at2"/>
<protein>
    <submittedName>
        <fullName evidence="1">Uncharacterized protein</fullName>
    </submittedName>
</protein>
<reference evidence="1 2" key="1">
    <citation type="submission" date="2019-11" db="EMBL/GenBank/DDBJ databases">
        <title>Draft genome of Amycolatopsis RM579.</title>
        <authorList>
            <person name="Duangmal K."/>
            <person name="Mingma R."/>
        </authorList>
    </citation>
    <scope>NUCLEOTIDE SEQUENCE [LARGE SCALE GENOMIC DNA]</scope>
    <source>
        <strain evidence="1 2">RM579</strain>
    </source>
</reference>
<dbReference type="EMBL" id="WMBA01000059">
    <property type="protein sequence ID" value="MTD58063.1"/>
    <property type="molecule type" value="Genomic_DNA"/>
</dbReference>
<comment type="caution">
    <text evidence="1">The sequence shown here is derived from an EMBL/GenBank/DDBJ whole genome shotgun (WGS) entry which is preliminary data.</text>
</comment>
<evidence type="ECO:0000313" key="2">
    <source>
        <dbReference type="Proteomes" id="UP000440096"/>
    </source>
</evidence>
<accession>A0A6N7Z6D5</accession>